<dbReference type="InterPro" id="IPR000048">
    <property type="entry name" value="IQ_motif_EF-hand-BS"/>
</dbReference>
<evidence type="ECO:0000256" key="4">
    <source>
        <dbReference type="SAM" id="MobiDB-lite"/>
    </source>
</evidence>
<dbReference type="PANTHER" id="PTHR32295">
    <property type="entry name" value="IQ-DOMAIN 5-RELATED"/>
    <property type="match status" value="1"/>
</dbReference>
<evidence type="ECO:0000256" key="3">
    <source>
        <dbReference type="ARBA" id="ARBA00045534"/>
    </source>
</evidence>
<dbReference type="SMART" id="SM00015">
    <property type="entry name" value="IQ"/>
    <property type="match status" value="2"/>
</dbReference>
<dbReference type="OrthoDB" id="671489at2759"/>
<evidence type="ECO:0000313" key="6">
    <source>
        <dbReference type="Proteomes" id="UP000091857"/>
    </source>
</evidence>
<dbReference type="SUPFAM" id="SSF52540">
    <property type="entry name" value="P-loop containing nucleoside triphosphate hydrolases"/>
    <property type="match status" value="1"/>
</dbReference>
<feature type="compositionally biased region" description="Polar residues" evidence="4">
    <location>
        <begin position="319"/>
        <end position="330"/>
    </location>
</feature>
<organism evidence="5 6">
    <name type="scientific">Manihot esculenta</name>
    <name type="common">Cassava</name>
    <name type="synonym">Jatropha manihot</name>
    <dbReference type="NCBI Taxonomy" id="3983"/>
    <lineage>
        <taxon>Eukaryota</taxon>
        <taxon>Viridiplantae</taxon>
        <taxon>Streptophyta</taxon>
        <taxon>Embryophyta</taxon>
        <taxon>Tracheophyta</taxon>
        <taxon>Spermatophyta</taxon>
        <taxon>Magnoliopsida</taxon>
        <taxon>eudicotyledons</taxon>
        <taxon>Gunneridae</taxon>
        <taxon>Pentapetalae</taxon>
        <taxon>rosids</taxon>
        <taxon>fabids</taxon>
        <taxon>Malpighiales</taxon>
        <taxon>Euphorbiaceae</taxon>
        <taxon>Crotonoideae</taxon>
        <taxon>Manihoteae</taxon>
        <taxon>Manihot</taxon>
    </lineage>
</organism>
<feature type="compositionally biased region" description="Low complexity" evidence="4">
    <location>
        <begin position="218"/>
        <end position="235"/>
    </location>
</feature>
<gene>
    <name evidence="5" type="ORF">MANES_04G140900v8</name>
</gene>
<name>A0A2C9W4X9_MANES</name>
<dbReference type="Gene3D" id="1.20.5.190">
    <property type="match status" value="1"/>
</dbReference>
<dbReference type="AlphaFoldDB" id="A0A2C9W4X9"/>
<dbReference type="Gramene" id="Manes.04G140900.1.v8.1">
    <property type="protein sequence ID" value="Manes.04G140900.1.v8.1.CDS"/>
    <property type="gene ID" value="Manes.04G140900.v8.1"/>
</dbReference>
<dbReference type="PANTHER" id="PTHR32295:SF126">
    <property type="entry name" value="PROTEIN IQ-DOMAIN 8"/>
    <property type="match status" value="1"/>
</dbReference>
<comment type="caution">
    <text evidence="5">The sequence shown here is derived from an EMBL/GenBank/DDBJ whole genome shotgun (WGS) entry which is preliminary data.</text>
</comment>
<reference evidence="6" key="1">
    <citation type="journal article" date="2016" name="Nat. Biotechnol.">
        <title>Sequencing wild and cultivated cassava and related species reveals extensive interspecific hybridization and genetic diversity.</title>
        <authorList>
            <person name="Bredeson J.V."/>
            <person name="Lyons J.B."/>
            <person name="Prochnik S.E."/>
            <person name="Wu G.A."/>
            <person name="Ha C.M."/>
            <person name="Edsinger-Gonzales E."/>
            <person name="Grimwood J."/>
            <person name="Schmutz J."/>
            <person name="Rabbi I.Y."/>
            <person name="Egesi C."/>
            <person name="Nauluvula P."/>
            <person name="Lebot V."/>
            <person name="Ndunguru J."/>
            <person name="Mkamilo G."/>
            <person name="Bart R.S."/>
            <person name="Setter T.L."/>
            <person name="Gleadow R.M."/>
            <person name="Kulakow P."/>
            <person name="Ferguson M.E."/>
            <person name="Rounsley S."/>
            <person name="Rokhsar D.S."/>
        </authorList>
    </citation>
    <scope>NUCLEOTIDE SEQUENCE [LARGE SCALE GENOMIC DNA]</scope>
    <source>
        <strain evidence="6">cv. AM560-2</strain>
    </source>
</reference>
<dbReference type="Pfam" id="PF00612">
    <property type="entry name" value="IQ"/>
    <property type="match status" value="2"/>
</dbReference>
<feature type="region of interest" description="Disordered" evidence="4">
    <location>
        <begin position="407"/>
        <end position="427"/>
    </location>
</feature>
<dbReference type="EMBL" id="CM004390">
    <property type="protein sequence ID" value="OAY53164.1"/>
    <property type="molecule type" value="Genomic_DNA"/>
</dbReference>
<feature type="region of interest" description="Disordered" evidence="4">
    <location>
        <begin position="205"/>
        <end position="244"/>
    </location>
</feature>
<feature type="region of interest" description="Disordered" evidence="4">
    <location>
        <begin position="319"/>
        <end position="344"/>
    </location>
</feature>
<dbReference type="Proteomes" id="UP000091857">
    <property type="component" value="Chromosome 4"/>
</dbReference>
<evidence type="ECO:0000256" key="1">
    <source>
        <dbReference type="ARBA" id="ARBA00022860"/>
    </source>
</evidence>
<evidence type="ECO:0000256" key="2">
    <source>
        <dbReference type="ARBA" id="ARBA00024341"/>
    </source>
</evidence>
<keyword evidence="6" id="KW-1185">Reference proteome</keyword>
<dbReference type="GO" id="GO:0005516">
    <property type="term" value="F:calmodulin binding"/>
    <property type="evidence" value="ECO:0007669"/>
    <property type="project" value="UniProtKB-KW"/>
</dbReference>
<protein>
    <recommendedName>
        <fullName evidence="7">DUF4005 domain-containing protein</fullName>
    </recommendedName>
</protein>
<dbReference type="PROSITE" id="PS50096">
    <property type="entry name" value="IQ"/>
    <property type="match status" value="2"/>
</dbReference>
<dbReference type="STRING" id="3983.A0A2C9W4X9"/>
<evidence type="ECO:0008006" key="7">
    <source>
        <dbReference type="Google" id="ProtNLM"/>
    </source>
</evidence>
<comment type="function">
    <text evidence="3">May be involved in cooperative interactions with calmodulins or calmodulin-like proteins. Recruits calmodulin proteins to microtubules, thus being a potential scaffold in cellular signaling and trafficking. May associate with nucleic acids and regulate gene expression at the transcriptional or post-transcriptional level.</text>
</comment>
<accession>A0A2C9W4X9</accession>
<sequence length="435" mass="48957">MGTSRKWLKSLITLKNLPSTNLEEQSDNYKGKKKWRLWRSSSQGFGPSSSKGLNRIHVASSESSLVLDHAFAAAMATVARAPPKDFLLVKQEWAAIRIQTAFRGLLARRALRALKAVVRIQAIFRGRQVRKQAAVTLRCMQALVRVQARVRAQGSRMSSESQGLDKLLGEHQMADPTKQAEQGWCDSVGTADEVRARLQMRQEGAIKRERATAYSQQPSRSCASPARRRNNSASSIKDQRMDNSSPGWSWLERWMAAKPWENRLMDEIQNDSSETSFSRKSEDNIASIYSYSSINDSVKVRKNNVSTRIHAKPPVVNQITRSSSAPSSESLYDESSECTPSSTVSPIPLSSNTFMLDKVEERYNRNPSYMNLTESTKAKQKVDRHFSAHNMRRHTVENQFHMLSMPLSDGDAKSSAGSNPSFNFCRDDELRIQGH</sequence>
<proteinExistence type="inferred from homology"/>
<dbReference type="InterPro" id="IPR027417">
    <property type="entry name" value="P-loop_NTPase"/>
</dbReference>
<comment type="similarity">
    <text evidence="2">Belongs to the IQD family.</text>
</comment>
<evidence type="ECO:0000313" key="5">
    <source>
        <dbReference type="EMBL" id="OAY53164.1"/>
    </source>
</evidence>
<keyword evidence="1" id="KW-0112">Calmodulin-binding</keyword>